<comment type="caution">
    <text evidence="3">The sequence shown here is derived from an EMBL/GenBank/DDBJ whole genome shotgun (WGS) entry which is preliminary data.</text>
</comment>
<dbReference type="OMA" id="YQGKLNG"/>
<dbReference type="AlphaFoldDB" id="A0A3D5J5G4"/>
<evidence type="ECO:0000313" key="3">
    <source>
        <dbReference type="EMBL" id="HCV83331.1"/>
    </source>
</evidence>
<keyword evidence="1" id="KW-0732">Signal</keyword>
<name>A0A3D5J5G4_9FLAO</name>
<dbReference type="InterPro" id="IPR036761">
    <property type="entry name" value="TTHA0802/YceI-like_sf"/>
</dbReference>
<dbReference type="SMART" id="SM00867">
    <property type="entry name" value="YceI"/>
    <property type="match status" value="1"/>
</dbReference>
<dbReference type="Proteomes" id="UP000264330">
    <property type="component" value="Unassembled WGS sequence"/>
</dbReference>
<dbReference type="InterPro" id="IPR007372">
    <property type="entry name" value="Lipid/polyisoprenoid-bd_YceI"/>
</dbReference>
<dbReference type="Pfam" id="PF04264">
    <property type="entry name" value="YceI"/>
    <property type="match status" value="1"/>
</dbReference>
<reference evidence="3 4" key="1">
    <citation type="journal article" date="2018" name="Nat. Biotechnol.">
        <title>A standardized bacterial taxonomy based on genome phylogeny substantially revises the tree of life.</title>
        <authorList>
            <person name="Parks D.H."/>
            <person name="Chuvochina M."/>
            <person name="Waite D.W."/>
            <person name="Rinke C."/>
            <person name="Skarshewski A."/>
            <person name="Chaumeil P.A."/>
            <person name="Hugenholtz P."/>
        </authorList>
    </citation>
    <scope>NUCLEOTIDE SEQUENCE [LARGE SCALE GENOMIC DNA]</scope>
    <source>
        <strain evidence="3">UBA9359</strain>
    </source>
</reference>
<sequence>MKKNIIKGALASVVVIASLAFTSMAKKIDVKESKITWKGEKVTGSHEGTIDLKSGYLDVEDEKILGGEFVIDMTSLQSTDLEGESKGKLEGHLKSDDFFGVANHPEAKLIITTASKKSGNTYGIVGDLTIKGITNPVTFDMVYNGKSANANLIIDRTKYNVRYGSGSFFDNLGDKTIYDEFKIAVDLKF</sequence>
<evidence type="ECO:0000256" key="1">
    <source>
        <dbReference type="SAM" id="SignalP"/>
    </source>
</evidence>
<dbReference type="SUPFAM" id="SSF101874">
    <property type="entry name" value="YceI-like"/>
    <property type="match status" value="1"/>
</dbReference>
<dbReference type="RefSeq" id="WP_013070338.1">
    <property type="nucleotide sequence ID" value="NZ_CAJXAW010000041.1"/>
</dbReference>
<gene>
    <name evidence="3" type="ORF">DGQ38_20025</name>
</gene>
<feature type="signal peptide" evidence="1">
    <location>
        <begin position="1"/>
        <end position="25"/>
    </location>
</feature>
<proteinExistence type="predicted"/>
<dbReference type="EMBL" id="DPMF01000456">
    <property type="protein sequence ID" value="HCV83331.1"/>
    <property type="molecule type" value="Genomic_DNA"/>
</dbReference>
<evidence type="ECO:0000259" key="2">
    <source>
        <dbReference type="SMART" id="SM00867"/>
    </source>
</evidence>
<feature type="domain" description="Lipid/polyisoprenoid-binding YceI-like" evidence="2">
    <location>
        <begin position="25"/>
        <end position="188"/>
    </location>
</feature>
<organism evidence="3 4">
    <name type="scientific">Zunongwangia profunda</name>
    <dbReference type="NCBI Taxonomy" id="398743"/>
    <lineage>
        <taxon>Bacteria</taxon>
        <taxon>Pseudomonadati</taxon>
        <taxon>Bacteroidota</taxon>
        <taxon>Flavobacteriia</taxon>
        <taxon>Flavobacteriales</taxon>
        <taxon>Flavobacteriaceae</taxon>
        <taxon>Zunongwangia</taxon>
    </lineage>
</organism>
<accession>A0A3D5J5G4</accession>
<dbReference type="PANTHER" id="PTHR34406:SF1">
    <property type="entry name" value="PROTEIN YCEI"/>
    <property type="match status" value="1"/>
</dbReference>
<evidence type="ECO:0000313" key="4">
    <source>
        <dbReference type="Proteomes" id="UP000264330"/>
    </source>
</evidence>
<protein>
    <submittedName>
        <fullName evidence="3">YceI family protein</fullName>
    </submittedName>
</protein>
<dbReference type="Gene3D" id="2.40.128.110">
    <property type="entry name" value="Lipid/polyisoprenoid-binding, YceI-like"/>
    <property type="match status" value="1"/>
</dbReference>
<dbReference type="PANTHER" id="PTHR34406">
    <property type="entry name" value="PROTEIN YCEI"/>
    <property type="match status" value="1"/>
</dbReference>
<feature type="chain" id="PRO_5017641759" evidence="1">
    <location>
        <begin position="26"/>
        <end position="189"/>
    </location>
</feature>